<keyword evidence="3" id="KW-1185">Reference proteome</keyword>
<dbReference type="AlphaFoldDB" id="G7KCD4"/>
<organism evidence="1 3">
    <name type="scientific">Medicago truncatula</name>
    <name type="common">Barrel medic</name>
    <name type="synonym">Medicago tribuloides</name>
    <dbReference type="NCBI Taxonomy" id="3880"/>
    <lineage>
        <taxon>Eukaryota</taxon>
        <taxon>Viridiplantae</taxon>
        <taxon>Streptophyta</taxon>
        <taxon>Embryophyta</taxon>
        <taxon>Tracheophyta</taxon>
        <taxon>Spermatophyta</taxon>
        <taxon>Magnoliopsida</taxon>
        <taxon>eudicotyledons</taxon>
        <taxon>Gunneridae</taxon>
        <taxon>Pentapetalae</taxon>
        <taxon>rosids</taxon>
        <taxon>fabids</taxon>
        <taxon>Fabales</taxon>
        <taxon>Fabaceae</taxon>
        <taxon>Papilionoideae</taxon>
        <taxon>50 kb inversion clade</taxon>
        <taxon>NPAAA clade</taxon>
        <taxon>Hologalegina</taxon>
        <taxon>IRL clade</taxon>
        <taxon>Trifolieae</taxon>
        <taxon>Medicago</taxon>
    </lineage>
</organism>
<reference evidence="1 3" key="2">
    <citation type="journal article" date="2014" name="BMC Genomics">
        <title>An improved genome release (version Mt4.0) for the model legume Medicago truncatula.</title>
        <authorList>
            <person name="Tang H."/>
            <person name="Krishnakumar V."/>
            <person name="Bidwell S."/>
            <person name="Rosen B."/>
            <person name="Chan A."/>
            <person name="Zhou S."/>
            <person name="Gentzbittel L."/>
            <person name="Childs K.L."/>
            <person name="Yandell M."/>
            <person name="Gundlach H."/>
            <person name="Mayer K.F."/>
            <person name="Schwartz D.C."/>
            <person name="Town C.D."/>
        </authorList>
    </citation>
    <scope>GENOME REANNOTATION</scope>
    <source>
        <strain evidence="2 3">cv. Jemalong A17</strain>
    </source>
</reference>
<reference evidence="2" key="3">
    <citation type="submission" date="2015-04" db="UniProtKB">
        <authorList>
            <consortium name="EnsemblPlants"/>
        </authorList>
    </citation>
    <scope>IDENTIFICATION</scope>
    <source>
        <strain evidence="2">cv. Jemalong A17</strain>
    </source>
</reference>
<evidence type="ECO:0000313" key="3">
    <source>
        <dbReference type="Proteomes" id="UP000002051"/>
    </source>
</evidence>
<evidence type="ECO:0000313" key="2">
    <source>
        <dbReference type="EnsemblPlants" id="AES95779"/>
    </source>
</evidence>
<dbReference type="HOGENOM" id="CLU_2227136_0_0_1"/>
<protein>
    <submittedName>
        <fullName evidence="1 2">Uncharacterized protein</fullName>
    </submittedName>
</protein>
<dbReference type="Proteomes" id="UP000002051">
    <property type="component" value="Chromosome 5"/>
</dbReference>
<evidence type="ECO:0000313" key="1">
    <source>
        <dbReference type="EMBL" id="AES95779.1"/>
    </source>
</evidence>
<sequence>MKTEIPSENPYVESALLKMKERMFDRLSLGAKKRGLGADSDEKIRRLKTKIYSPQVRSLARPCHLPGPLLLLLLHELASCFDRKARGFLWNILVNICLGFKSTIRL</sequence>
<gene>
    <name evidence="1" type="ordered locus">MTR_5g029430</name>
</gene>
<reference evidence="1 3" key="1">
    <citation type="journal article" date="2011" name="Nature">
        <title>The Medicago genome provides insight into the evolution of rhizobial symbioses.</title>
        <authorList>
            <person name="Young N.D."/>
            <person name="Debelle F."/>
            <person name="Oldroyd G.E."/>
            <person name="Geurts R."/>
            <person name="Cannon S.B."/>
            <person name="Udvardi M.K."/>
            <person name="Benedito V.A."/>
            <person name="Mayer K.F."/>
            <person name="Gouzy J."/>
            <person name="Schoof H."/>
            <person name="Van de Peer Y."/>
            <person name="Proost S."/>
            <person name="Cook D.R."/>
            <person name="Meyers B.C."/>
            <person name="Spannagl M."/>
            <person name="Cheung F."/>
            <person name="De Mita S."/>
            <person name="Krishnakumar V."/>
            <person name="Gundlach H."/>
            <person name="Zhou S."/>
            <person name="Mudge J."/>
            <person name="Bharti A.K."/>
            <person name="Murray J.D."/>
            <person name="Naoumkina M.A."/>
            <person name="Rosen B."/>
            <person name="Silverstein K.A."/>
            <person name="Tang H."/>
            <person name="Rombauts S."/>
            <person name="Zhao P.X."/>
            <person name="Zhou P."/>
            <person name="Barbe V."/>
            <person name="Bardou P."/>
            <person name="Bechner M."/>
            <person name="Bellec A."/>
            <person name="Berger A."/>
            <person name="Berges H."/>
            <person name="Bidwell S."/>
            <person name="Bisseling T."/>
            <person name="Choisne N."/>
            <person name="Couloux A."/>
            <person name="Denny R."/>
            <person name="Deshpande S."/>
            <person name="Dai X."/>
            <person name="Doyle J.J."/>
            <person name="Dudez A.M."/>
            <person name="Farmer A.D."/>
            <person name="Fouteau S."/>
            <person name="Franken C."/>
            <person name="Gibelin C."/>
            <person name="Gish J."/>
            <person name="Goldstein S."/>
            <person name="Gonzalez A.J."/>
            <person name="Green P.J."/>
            <person name="Hallab A."/>
            <person name="Hartog M."/>
            <person name="Hua A."/>
            <person name="Humphray S.J."/>
            <person name="Jeong D.H."/>
            <person name="Jing Y."/>
            <person name="Jocker A."/>
            <person name="Kenton S.M."/>
            <person name="Kim D.J."/>
            <person name="Klee K."/>
            <person name="Lai H."/>
            <person name="Lang C."/>
            <person name="Lin S."/>
            <person name="Macmil S.L."/>
            <person name="Magdelenat G."/>
            <person name="Matthews L."/>
            <person name="McCorrison J."/>
            <person name="Monaghan E.L."/>
            <person name="Mun J.H."/>
            <person name="Najar F.Z."/>
            <person name="Nicholson C."/>
            <person name="Noirot C."/>
            <person name="O'Bleness M."/>
            <person name="Paule C.R."/>
            <person name="Poulain J."/>
            <person name="Prion F."/>
            <person name="Qin B."/>
            <person name="Qu C."/>
            <person name="Retzel E.F."/>
            <person name="Riddle C."/>
            <person name="Sallet E."/>
            <person name="Samain S."/>
            <person name="Samson N."/>
            <person name="Sanders I."/>
            <person name="Saurat O."/>
            <person name="Scarpelli C."/>
            <person name="Schiex T."/>
            <person name="Segurens B."/>
            <person name="Severin A.J."/>
            <person name="Sherrier D.J."/>
            <person name="Shi R."/>
            <person name="Sims S."/>
            <person name="Singer S.R."/>
            <person name="Sinharoy S."/>
            <person name="Sterck L."/>
            <person name="Viollet A."/>
            <person name="Wang B.B."/>
            <person name="Wang K."/>
            <person name="Wang M."/>
            <person name="Wang X."/>
            <person name="Warfsmann J."/>
            <person name="Weissenbach J."/>
            <person name="White D.D."/>
            <person name="White J.D."/>
            <person name="Wiley G.B."/>
            <person name="Wincker P."/>
            <person name="Xing Y."/>
            <person name="Yang L."/>
            <person name="Yao Z."/>
            <person name="Ying F."/>
            <person name="Zhai J."/>
            <person name="Zhou L."/>
            <person name="Zuber A."/>
            <person name="Denarie J."/>
            <person name="Dixon R.A."/>
            <person name="May G.D."/>
            <person name="Schwartz D.C."/>
            <person name="Rogers J."/>
            <person name="Quetier F."/>
            <person name="Town C.D."/>
            <person name="Roe B.A."/>
        </authorList>
    </citation>
    <scope>NUCLEOTIDE SEQUENCE [LARGE SCALE GENOMIC DNA]</scope>
    <source>
        <strain evidence="1">A17</strain>
        <strain evidence="2 3">cv. Jemalong A17</strain>
    </source>
</reference>
<name>G7KCD4_MEDTR</name>
<dbReference type="EnsemblPlants" id="AES95779">
    <property type="protein sequence ID" value="AES95779"/>
    <property type="gene ID" value="MTR_5g029430"/>
</dbReference>
<dbReference type="PaxDb" id="3880-AES95779"/>
<proteinExistence type="predicted"/>
<dbReference type="EMBL" id="CM001221">
    <property type="protein sequence ID" value="AES95779.1"/>
    <property type="molecule type" value="Genomic_DNA"/>
</dbReference>
<accession>G7KCD4</accession>